<evidence type="ECO:0000256" key="6">
    <source>
        <dbReference type="ARBA" id="ARBA00023125"/>
    </source>
</evidence>
<dbReference type="RefSeq" id="WP_309164863.1">
    <property type="nucleotide sequence ID" value="NZ_CP101637.1"/>
</dbReference>
<evidence type="ECO:0000256" key="4">
    <source>
        <dbReference type="ARBA" id="ARBA00022806"/>
    </source>
</evidence>
<organism evidence="10 11">
    <name type="scientific">Terrisporobacter mayombei</name>
    <dbReference type="NCBI Taxonomy" id="1541"/>
    <lineage>
        <taxon>Bacteria</taxon>
        <taxon>Bacillati</taxon>
        <taxon>Bacillota</taxon>
        <taxon>Clostridia</taxon>
        <taxon>Peptostreptococcales</taxon>
        <taxon>Peptostreptococcaceae</taxon>
        <taxon>Terrisporobacter</taxon>
    </lineage>
</organism>
<evidence type="ECO:0000256" key="3">
    <source>
        <dbReference type="ARBA" id="ARBA00022801"/>
    </source>
</evidence>
<keyword evidence="11" id="KW-1185">Reference proteome</keyword>
<dbReference type="Gene3D" id="3.90.320.10">
    <property type="match status" value="1"/>
</dbReference>
<accession>A0ABY9PW20</accession>
<evidence type="ECO:0000256" key="1">
    <source>
        <dbReference type="ARBA" id="ARBA00022741"/>
    </source>
</evidence>
<reference evidence="10 11" key="1">
    <citation type="submission" date="2022-07" db="EMBL/GenBank/DDBJ databases">
        <title>Genome sequence of Terrisporobacter mayombei DSM6539.</title>
        <authorList>
            <person name="Boeer T."/>
            <person name="Bengelsdorf F.R."/>
            <person name="Daniel R."/>
            <person name="Poehlein A."/>
        </authorList>
    </citation>
    <scope>NUCLEOTIDE SEQUENCE [LARGE SCALE GENOMIC DNA]</scope>
    <source>
        <strain evidence="10 11">DSM 6539</strain>
    </source>
</reference>
<dbReference type="InterPro" id="IPR038726">
    <property type="entry name" value="PDDEXK_AddAB-type"/>
</dbReference>
<evidence type="ECO:0000313" key="10">
    <source>
        <dbReference type="EMBL" id="WMT79883.1"/>
    </source>
</evidence>
<dbReference type="EMBL" id="CP101637">
    <property type="protein sequence ID" value="WMT79883.1"/>
    <property type="molecule type" value="Genomic_DNA"/>
</dbReference>
<gene>
    <name evidence="10" type="ORF">TEMA_01540</name>
</gene>
<feature type="compositionally biased region" description="Basic and acidic residues" evidence="8">
    <location>
        <begin position="516"/>
        <end position="529"/>
    </location>
</feature>
<name>A0ABY9PW20_9FIRM</name>
<dbReference type="Pfam" id="PF12705">
    <property type="entry name" value="PDDEXK_1"/>
    <property type="match status" value="1"/>
</dbReference>
<dbReference type="Proteomes" id="UP001235030">
    <property type="component" value="Chromosome"/>
</dbReference>
<dbReference type="InterPro" id="IPR011604">
    <property type="entry name" value="PDDEXK-like_dom_sf"/>
</dbReference>
<keyword evidence="6" id="KW-0238">DNA-binding</keyword>
<feature type="compositionally biased region" description="Basic and acidic residues" evidence="8">
    <location>
        <begin position="462"/>
        <end position="486"/>
    </location>
</feature>
<evidence type="ECO:0000256" key="2">
    <source>
        <dbReference type="ARBA" id="ARBA00022763"/>
    </source>
</evidence>
<keyword evidence="1" id="KW-0547">Nucleotide-binding</keyword>
<keyword evidence="5" id="KW-0067">ATP-binding</keyword>
<evidence type="ECO:0000313" key="11">
    <source>
        <dbReference type="Proteomes" id="UP001235030"/>
    </source>
</evidence>
<feature type="compositionally biased region" description="Basic and acidic residues" evidence="8">
    <location>
        <begin position="497"/>
        <end position="507"/>
    </location>
</feature>
<keyword evidence="7" id="KW-0234">DNA repair</keyword>
<evidence type="ECO:0000256" key="7">
    <source>
        <dbReference type="ARBA" id="ARBA00023204"/>
    </source>
</evidence>
<keyword evidence="3" id="KW-0378">Hydrolase</keyword>
<feature type="region of interest" description="Disordered" evidence="8">
    <location>
        <begin position="458"/>
        <end position="553"/>
    </location>
</feature>
<dbReference type="Pfam" id="PF13479">
    <property type="entry name" value="AAA_24"/>
    <property type="match status" value="1"/>
</dbReference>
<feature type="domain" description="PD-(D/E)XK endonuclease-like" evidence="9">
    <location>
        <begin position="63"/>
        <end position="214"/>
    </location>
</feature>
<keyword evidence="4" id="KW-0347">Helicase</keyword>
<feature type="compositionally biased region" description="Acidic residues" evidence="8">
    <location>
        <begin position="542"/>
        <end position="553"/>
    </location>
</feature>
<keyword evidence="2" id="KW-0227">DNA damage</keyword>
<evidence type="ECO:0000256" key="5">
    <source>
        <dbReference type="ARBA" id="ARBA00022840"/>
    </source>
</evidence>
<sequence>MDKLKLIPNAEPNNALIIGNTLHLALETNLDDARKFYYAQYNIINDKHIEEFMKIEIVVPKVKQILEQLSIYSHEFLISTSRFKGIVDLIVKNDDGTVDVFDFKYSNNVKNYLESAQLHIYKYFLEQLGFRVRKLGFIFVPKWQGRIKNTEDIYHFRKRLVEEVNKLQIQIAEVKYDPDKVIDFMNDIVNVVECNKFEKNTTKLCDWCDYQNYCLLEDDLMILPSNTRRERKIDENPDMWIYADSYVGKSTFVDNLGDLLFLNTDGNTDNTTSPVLRIADIVTTEGRITKRKLAWEVFLEVIAELEKKNNDFKRVCIDLVEDLYEHCRVYTYNKLDIQHEQDAGFGKGWDMVKMEFLKNIKRLKNLGYQIIYISKETSTEITLKNGSKYSTYKPNIQEKVANVLAGTVDLTVRAYVEKDKRYIQLAKDENTFGGGRFNFLVNRCELNMEEFKKALVDAQKQVNKDKPKEEPKRSRKAKEEPKKENQDTVTDESSEEPTQKEVTKEEQPQQQEEDPKEVTEDAPKEEDKPKTRRRRKKKTEESAEEINEDEIPF</sequence>
<evidence type="ECO:0000259" key="9">
    <source>
        <dbReference type="Pfam" id="PF12705"/>
    </source>
</evidence>
<proteinExistence type="predicted"/>
<evidence type="ECO:0000256" key="8">
    <source>
        <dbReference type="SAM" id="MobiDB-lite"/>
    </source>
</evidence>
<protein>
    <recommendedName>
        <fullName evidence="9">PD-(D/E)XK endonuclease-like domain-containing protein</fullName>
    </recommendedName>
</protein>